<organism evidence="9 10">
    <name type="scientific">Sphaerobolus stellatus (strain SS14)</name>
    <dbReference type="NCBI Taxonomy" id="990650"/>
    <lineage>
        <taxon>Eukaryota</taxon>
        <taxon>Fungi</taxon>
        <taxon>Dikarya</taxon>
        <taxon>Basidiomycota</taxon>
        <taxon>Agaricomycotina</taxon>
        <taxon>Agaricomycetes</taxon>
        <taxon>Phallomycetidae</taxon>
        <taxon>Geastrales</taxon>
        <taxon>Sphaerobolaceae</taxon>
        <taxon>Sphaerobolus</taxon>
    </lineage>
</organism>
<comment type="similarity">
    <text evidence="1">Belongs to the APC5 family.</text>
</comment>
<dbReference type="AlphaFoldDB" id="A0A0C9UM64"/>
<feature type="domain" description="Anaphase-promoting complex subunit 5" evidence="8">
    <location>
        <begin position="197"/>
        <end position="284"/>
    </location>
</feature>
<evidence type="ECO:0000256" key="6">
    <source>
        <dbReference type="ARBA" id="ARBA00023306"/>
    </source>
</evidence>
<dbReference type="InterPro" id="IPR026000">
    <property type="entry name" value="Apc5_dom"/>
</dbReference>
<evidence type="ECO:0000313" key="9">
    <source>
        <dbReference type="EMBL" id="KIJ44158.1"/>
    </source>
</evidence>
<dbReference type="GO" id="GO:0031145">
    <property type="term" value="P:anaphase-promoting complex-dependent catabolic process"/>
    <property type="evidence" value="ECO:0007669"/>
    <property type="project" value="TreeGrafter"/>
</dbReference>
<dbReference type="GO" id="GO:0070979">
    <property type="term" value="P:protein K11-linked ubiquitination"/>
    <property type="evidence" value="ECO:0007669"/>
    <property type="project" value="TreeGrafter"/>
</dbReference>
<protein>
    <recommendedName>
        <fullName evidence="2">Anaphase-promoting complex subunit 5</fullName>
    </recommendedName>
</protein>
<dbReference type="InterPro" id="IPR037679">
    <property type="entry name" value="Apc5"/>
</dbReference>
<accession>A0A0C9UM64</accession>
<proteinExistence type="inferred from homology"/>
<dbReference type="OrthoDB" id="2504561at2759"/>
<keyword evidence="4" id="KW-0498">Mitosis</keyword>
<dbReference type="EMBL" id="KN837119">
    <property type="protein sequence ID" value="KIJ44158.1"/>
    <property type="molecule type" value="Genomic_DNA"/>
</dbReference>
<evidence type="ECO:0000256" key="2">
    <source>
        <dbReference type="ARBA" id="ARBA00016066"/>
    </source>
</evidence>
<reference evidence="9 10" key="1">
    <citation type="submission" date="2014-06" db="EMBL/GenBank/DDBJ databases">
        <title>Evolutionary Origins and Diversification of the Mycorrhizal Mutualists.</title>
        <authorList>
            <consortium name="DOE Joint Genome Institute"/>
            <consortium name="Mycorrhizal Genomics Consortium"/>
            <person name="Kohler A."/>
            <person name="Kuo A."/>
            <person name="Nagy L.G."/>
            <person name="Floudas D."/>
            <person name="Copeland A."/>
            <person name="Barry K.W."/>
            <person name="Cichocki N."/>
            <person name="Veneault-Fourrey C."/>
            <person name="LaButti K."/>
            <person name="Lindquist E.A."/>
            <person name="Lipzen A."/>
            <person name="Lundell T."/>
            <person name="Morin E."/>
            <person name="Murat C."/>
            <person name="Riley R."/>
            <person name="Ohm R."/>
            <person name="Sun H."/>
            <person name="Tunlid A."/>
            <person name="Henrissat B."/>
            <person name="Grigoriev I.V."/>
            <person name="Hibbett D.S."/>
            <person name="Martin F."/>
        </authorList>
    </citation>
    <scope>NUCLEOTIDE SEQUENCE [LARGE SCALE GENOMIC DNA]</scope>
    <source>
        <strain evidence="9 10">SS14</strain>
    </source>
</reference>
<dbReference type="GO" id="GO:0051301">
    <property type="term" value="P:cell division"/>
    <property type="evidence" value="ECO:0007669"/>
    <property type="project" value="UniProtKB-KW"/>
</dbReference>
<evidence type="ECO:0000256" key="4">
    <source>
        <dbReference type="ARBA" id="ARBA00022776"/>
    </source>
</evidence>
<dbReference type="CDD" id="cd16270">
    <property type="entry name" value="Apc5_N"/>
    <property type="match status" value="1"/>
</dbReference>
<dbReference type="GO" id="GO:0045842">
    <property type="term" value="P:positive regulation of mitotic metaphase/anaphase transition"/>
    <property type="evidence" value="ECO:0007669"/>
    <property type="project" value="TreeGrafter"/>
</dbReference>
<evidence type="ECO:0000256" key="5">
    <source>
        <dbReference type="ARBA" id="ARBA00022786"/>
    </source>
</evidence>
<name>A0A0C9UM64_SPHS4</name>
<evidence type="ECO:0000256" key="7">
    <source>
        <dbReference type="SAM" id="MobiDB-lite"/>
    </source>
</evidence>
<keyword evidence="10" id="KW-1185">Reference proteome</keyword>
<dbReference type="Pfam" id="PF12862">
    <property type="entry name" value="ANAPC5"/>
    <property type="match status" value="1"/>
</dbReference>
<keyword evidence="5" id="KW-0833">Ubl conjugation pathway</keyword>
<keyword evidence="6" id="KW-0131">Cell cycle</keyword>
<dbReference type="PANTHER" id="PTHR12830:SF9">
    <property type="entry name" value="ANAPHASE-PROMOTING COMPLEX SUBUNIT 5"/>
    <property type="match status" value="1"/>
</dbReference>
<evidence type="ECO:0000313" key="10">
    <source>
        <dbReference type="Proteomes" id="UP000054279"/>
    </source>
</evidence>
<evidence type="ECO:0000259" key="8">
    <source>
        <dbReference type="Pfam" id="PF12862"/>
    </source>
</evidence>
<evidence type="ECO:0000256" key="1">
    <source>
        <dbReference type="ARBA" id="ARBA00007450"/>
    </source>
</evidence>
<dbReference type="GO" id="GO:0005680">
    <property type="term" value="C:anaphase-promoting complex"/>
    <property type="evidence" value="ECO:0007669"/>
    <property type="project" value="InterPro"/>
</dbReference>
<dbReference type="HOGENOM" id="CLU_025689_0_0_1"/>
<gene>
    <name evidence="9" type="ORF">M422DRAFT_169075</name>
</gene>
<evidence type="ECO:0000256" key="3">
    <source>
        <dbReference type="ARBA" id="ARBA00022618"/>
    </source>
</evidence>
<dbReference type="Proteomes" id="UP000054279">
    <property type="component" value="Unassembled WGS sequence"/>
</dbReference>
<sequence length="683" mass="77180">MPLESDSEAPPPPINHVLRPHHIGLLAVILLSYRRNMQPSPSYMLHIQQILIEEIAETSAPKPYQTLIRDLCQGYSGGNTTSEVISMQRALVSVPTHLDSIDSLHDFFNDIQNLVVEKDEEERRSFFGLFCRRCCVSYYKLSFPGVVRLHHDFIKWSCGNIPAGYQIQDSNRKWTGHLLFPTAADDKDYGTASAFKNFQNASHTGDTPHAMEQLRNFFDQHFSDTNESGLRQHALLNLALYHFSNKEYVAARKVNYLLEAITVARTSSDRVTLQHCMSLLRRFVPREGSSVLPLTEIQANTSATYVASDVLKLIVQSKEPILASFARILQAWACFDSSTNWKGGPPPEQEQWYIHSVQSYVWKISGPASLSEPEENIVLSFTRPGAATEARWDALRSRAERCARQGDINTALEILLDPVCWRPLDLRQYNEWAGVIWRILVLRQTRRGQTRQFHEFLKDVMPSTGLDSEDPPQGTLPPLKSKELSPLLDRDAILHGKLHYKGHNALTAIQFLLRGLFAAEFRGHWPMYRIGTVLLADLAGDFGMRKYGRRLLDEIMPQIVAGDDIELRAFACFVMARCIVLASDGQVDAVRQAIPYLQRAEEDYKHLEMFTCLQDVFYFAASVYNTLGMVKERDMAALDHADFALRAESMVEHTLDPDVVEIWSIVTEVGAKLAAGGGIVSIT</sequence>
<dbReference type="PANTHER" id="PTHR12830">
    <property type="entry name" value="ANAPHASE-PROMOTING COMPLEX SUBUNIT 5"/>
    <property type="match status" value="1"/>
</dbReference>
<feature type="region of interest" description="Disordered" evidence="7">
    <location>
        <begin position="462"/>
        <end position="482"/>
    </location>
</feature>
<keyword evidence="3" id="KW-0132">Cell division</keyword>